<accession>A0A024G8A1</accession>
<reference evidence="1 2" key="1">
    <citation type="submission" date="2012-05" db="EMBL/GenBank/DDBJ databases">
        <title>Recombination and specialization in a pathogen metapopulation.</title>
        <authorList>
            <person name="Gardiner A."/>
            <person name="Kemen E."/>
            <person name="Schultz-Larsen T."/>
            <person name="MacLean D."/>
            <person name="Van Oosterhout C."/>
            <person name="Jones J.D.G."/>
        </authorList>
    </citation>
    <scope>NUCLEOTIDE SEQUENCE [LARGE SCALE GENOMIC DNA]</scope>
    <source>
        <strain evidence="1 2">Ac Nc2</strain>
    </source>
</reference>
<dbReference type="EMBL" id="CAIX01000039">
    <property type="protein sequence ID" value="CCI42785.1"/>
    <property type="molecule type" value="Genomic_DNA"/>
</dbReference>
<gene>
    <name evidence="1" type="ORF">BN9_035690</name>
</gene>
<dbReference type="AlphaFoldDB" id="A0A024G8A1"/>
<sequence length="145" mass="16914">MIFSKFGLDSYESIKLDEIQAAFLQTRKTEVLNDTQPMEFSKWERFKQNVFTKLICWNMRVESDLHEVVSTHDEMEEEIKAEISSTAGTMANEFIRWRERISSTQYDVKCGKLLENLSLNASTVSDLQDKSNEAVHSLRPSYRHV</sequence>
<evidence type="ECO:0000313" key="2">
    <source>
        <dbReference type="Proteomes" id="UP000053237"/>
    </source>
</evidence>
<comment type="caution">
    <text evidence="1">The sequence shown here is derived from an EMBL/GenBank/DDBJ whole genome shotgun (WGS) entry which is preliminary data.</text>
</comment>
<dbReference type="Proteomes" id="UP000053237">
    <property type="component" value="Unassembled WGS sequence"/>
</dbReference>
<organism evidence="1 2">
    <name type="scientific">Albugo candida</name>
    <dbReference type="NCBI Taxonomy" id="65357"/>
    <lineage>
        <taxon>Eukaryota</taxon>
        <taxon>Sar</taxon>
        <taxon>Stramenopiles</taxon>
        <taxon>Oomycota</taxon>
        <taxon>Peronosporomycetes</taxon>
        <taxon>Albuginales</taxon>
        <taxon>Albuginaceae</taxon>
        <taxon>Albugo</taxon>
    </lineage>
</organism>
<keyword evidence="2" id="KW-1185">Reference proteome</keyword>
<protein>
    <submittedName>
        <fullName evidence="1">Uncharacterized protein</fullName>
    </submittedName>
</protein>
<proteinExistence type="predicted"/>
<dbReference type="InParanoid" id="A0A024G8A1"/>
<name>A0A024G8A1_9STRA</name>
<evidence type="ECO:0000313" key="1">
    <source>
        <dbReference type="EMBL" id="CCI42785.1"/>
    </source>
</evidence>